<keyword evidence="6" id="KW-1185">Reference proteome</keyword>
<evidence type="ECO:0000313" key="5">
    <source>
        <dbReference type="EMBL" id="CDW75096.1"/>
    </source>
</evidence>
<feature type="compositionally biased region" description="Acidic residues" evidence="2">
    <location>
        <begin position="1015"/>
        <end position="1027"/>
    </location>
</feature>
<dbReference type="InParanoid" id="A0A077ZYR6"/>
<evidence type="ECO:0000256" key="2">
    <source>
        <dbReference type="SAM" id="MobiDB-lite"/>
    </source>
</evidence>
<feature type="transmembrane region" description="Helical" evidence="3">
    <location>
        <begin position="697"/>
        <end position="716"/>
    </location>
</feature>
<feature type="coiled-coil region" evidence="1">
    <location>
        <begin position="1775"/>
        <end position="1809"/>
    </location>
</feature>
<feature type="transmembrane region" description="Helical" evidence="3">
    <location>
        <begin position="495"/>
        <end position="513"/>
    </location>
</feature>
<feature type="domain" description="Potassium channel" evidence="4">
    <location>
        <begin position="635"/>
        <end position="720"/>
    </location>
</feature>
<dbReference type="Gene3D" id="1.10.287.70">
    <property type="match status" value="1"/>
</dbReference>
<feature type="region of interest" description="Disordered" evidence="2">
    <location>
        <begin position="37"/>
        <end position="134"/>
    </location>
</feature>
<proteinExistence type="predicted"/>
<feature type="region of interest" description="Disordered" evidence="2">
    <location>
        <begin position="1015"/>
        <end position="1043"/>
    </location>
</feature>
<dbReference type="EMBL" id="CCKQ01003955">
    <property type="protein sequence ID" value="CDW75096.1"/>
    <property type="molecule type" value="Genomic_DNA"/>
</dbReference>
<feature type="region of interest" description="Disordered" evidence="2">
    <location>
        <begin position="212"/>
        <end position="247"/>
    </location>
</feature>
<organism evidence="5 6">
    <name type="scientific">Stylonychia lemnae</name>
    <name type="common">Ciliate</name>
    <dbReference type="NCBI Taxonomy" id="5949"/>
    <lineage>
        <taxon>Eukaryota</taxon>
        <taxon>Sar</taxon>
        <taxon>Alveolata</taxon>
        <taxon>Ciliophora</taxon>
        <taxon>Intramacronucleata</taxon>
        <taxon>Spirotrichea</taxon>
        <taxon>Stichotrichia</taxon>
        <taxon>Sporadotrichida</taxon>
        <taxon>Oxytrichidae</taxon>
        <taxon>Stylonychinae</taxon>
        <taxon>Stylonychia</taxon>
    </lineage>
</organism>
<feature type="region of interest" description="Disordered" evidence="2">
    <location>
        <begin position="348"/>
        <end position="385"/>
    </location>
</feature>
<feature type="compositionally biased region" description="Acidic residues" evidence="2">
    <location>
        <begin position="38"/>
        <end position="55"/>
    </location>
</feature>
<dbReference type="InterPro" id="IPR013099">
    <property type="entry name" value="K_chnl_dom"/>
</dbReference>
<dbReference type="Proteomes" id="UP000039865">
    <property type="component" value="Unassembled WGS sequence"/>
</dbReference>
<feature type="region of interest" description="Disordered" evidence="2">
    <location>
        <begin position="1059"/>
        <end position="1111"/>
    </location>
</feature>
<feature type="transmembrane region" description="Helical" evidence="3">
    <location>
        <begin position="542"/>
        <end position="564"/>
    </location>
</feature>
<name>A0A077ZYR6_STYLE</name>
<accession>A0A077ZYR6</accession>
<keyword evidence="1" id="KW-0175">Coiled coil</keyword>
<feature type="compositionally biased region" description="Acidic residues" evidence="2">
    <location>
        <begin position="64"/>
        <end position="74"/>
    </location>
</feature>
<gene>
    <name evidence="5" type="primary">Contig6853.g7330</name>
    <name evidence="5" type="ORF">STYLEM_4083</name>
</gene>
<evidence type="ECO:0000259" key="4">
    <source>
        <dbReference type="Pfam" id="PF07885"/>
    </source>
</evidence>
<keyword evidence="3" id="KW-0472">Membrane</keyword>
<feature type="transmembrane region" description="Helical" evidence="3">
    <location>
        <begin position="458"/>
        <end position="475"/>
    </location>
</feature>
<feature type="region of interest" description="Disordered" evidence="2">
    <location>
        <begin position="173"/>
        <end position="200"/>
    </location>
</feature>
<keyword evidence="3" id="KW-0812">Transmembrane</keyword>
<feature type="compositionally biased region" description="Polar residues" evidence="2">
    <location>
        <begin position="365"/>
        <end position="378"/>
    </location>
</feature>
<feature type="compositionally biased region" description="Basic residues" evidence="2">
    <location>
        <begin position="348"/>
        <end position="364"/>
    </location>
</feature>
<feature type="compositionally biased region" description="Basic and acidic residues" evidence="2">
    <location>
        <begin position="84"/>
        <end position="95"/>
    </location>
</feature>
<feature type="region of interest" description="Disordered" evidence="2">
    <location>
        <begin position="1239"/>
        <end position="1270"/>
    </location>
</feature>
<feature type="transmembrane region" description="Helical" evidence="3">
    <location>
        <begin position="570"/>
        <end position="589"/>
    </location>
</feature>
<feature type="region of interest" description="Disordered" evidence="2">
    <location>
        <begin position="1152"/>
        <end position="1171"/>
    </location>
</feature>
<feature type="compositionally biased region" description="Low complexity" evidence="2">
    <location>
        <begin position="957"/>
        <end position="970"/>
    </location>
</feature>
<dbReference type="PANTHER" id="PTHR10153">
    <property type="entry name" value="SMALL CONDUCTANCE CALCIUM-ACTIVATED POTASSIUM CHANNEL"/>
    <property type="match status" value="1"/>
</dbReference>
<dbReference type="GO" id="GO:0016020">
    <property type="term" value="C:membrane"/>
    <property type="evidence" value="ECO:0007669"/>
    <property type="project" value="InterPro"/>
</dbReference>
<dbReference type="GO" id="GO:0016286">
    <property type="term" value="F:small conductance calcium-activated potassium channel activity"/>
    <property type="evidence" value="ECO:0007669"/>
    <property type="project" value="InterPro"/>
</dbReference>
<feature type="region of interest" description="Disordered" evidence="2">
    <location>
        <begin position="1477"/>
        <end position="1496"/>
    </location>
</feature>
<feature type="region of interest" description="Disordered" evidence="2">
    <location>
        <begin position="953"/>
        <end position="984"/>
    </location>
</feature>
<keyword evidence="3" id="KW-1133">Transmembrane helix</keyword>
<reference evidence="5 6" key="1">
    <citation type="submission" date="2014-06" db="EMBL/GenBank/DDBJ databases">
        <authorList>
            <person name="Swart Estienne"/>
        </authorList>
    </citation>
    <scope>NUCLEOTIDE SEQUENCE [LARGE SCALE GENOMIC DNA]</scope>
    <source>
        <strain evidence="5 6">130c</strain>
    </source>
</reference>
<feature type="compositionally biased region" description="Low complexity" evidence="2">
    <location>
        <begin position="1485"/>
        <end position="1496"/>
    </location>
</feature>
<evidence type="ECO:0000256" key="1">
    <source>
        <dbReference type="SAM" id="Coils"/>
    </source>
</evidence>
<dbReference type="OrthoDB" id="73653at2759"/>
<protein>
    <recommendedName>
        <fullName evidence="4">Potassium channel domain-containing protein</fullName>
    </recommendedName>
</protein>
<dbReference type="Pfam" id="PF07885">
    <property type="entry name" value="Ion_trans_2"/>
    <property type="match status" value="1"/>
</dbReference>
<dbReference type="InterPro" id="IPR015449">
    <property type="entry name" value="K_chnl_Ca-activ_SK"/>
</dbReference>
<evidence type="ECO:0000313" key="6">
    <source>
        <dbReference type="Proteomes" id="UP000039865"/>
    </source>
</evidence>
<feature type="transmembrane region" description="Helical" evidence="3">
    <location>
        <begin position="667"/>
        <end position="685"/>
    </location>
</feature>
<sequence length="1820" mass="210722">MEKIIDEVNRGKIKENEKTHKIKKLQKLDEDKLRELFSDEGSEYYDEEDYDEEEEKKENVMSGGDEEEDIEFDREDQIIQKQETNTRKTSDELVKKSFIQKSQMNPKVVDEDDEDYSHEFSNSDSSPKIPLGANNNVKQVTLKLRQMKRLDTIEDENAREEKEELLDLKGYDNDDEISDINMPEIDAKKNNSVVHTNRMKRYNSIKKIKIQHQQMKLRLQPNRKNPHKPDSKDPSPYTPQSGKPKIKRSYSFDDFKLLKNKLKNEVEKKTNKKLSEKYVNFLQRKFKSDAEPFSSQKSISSLKKQKSNAMLVRRATENMDVQKFRIMPRIEILKLEDDDWEIRQHKLAAKKKGKKKKKKSKSKYTRSPTLFLRTSENDSPPVRVKSDYEVQTPSNIKRLEGSTSKDEEEIVRQTATAHYKLTTTRYHGMMNEEYNEDDIEIMKANSERNLMNQKIKQTALKKGIFVLISTIIFIIDSEVSWTHTYNYEQVRLTTNVLRAFIMMLIISTTFLVIQKHYYAAKLARLRHQIAAEQRLIFNMKEFPLFFVELLICIIHFPPFFDAYISEIDNAFVFLAFAFLFKIIACLELLHHYSPLNTSKGRFVGSLSKTQITTSFLVKAWIKSYPLIALPLGITTFLLCNSYVVYVIERSAVPTDCYEVDRLRHDYGFKNCLWFCVISFLTVGYGDYYPTSIPGRTVNTVVIIGGMVSSAIIIGLVHEYMQLSNEEYHVFKFIKTRKKEQLRRKIAARLVQFMLQMQVQRAKELNKANIKWKKNSKVQNIRNKIFMTLEKWKSINQDLYVNNRREVNSMSEMNAMRNIEEMLSGIVIKGANIWELIKTEKLQRRMDIEKSFNRSKNEVARIKDEISKNNISLQRFKTQRFGSNLNNSKIQDKSLFNNSMRRVIAHSQTDGLNFGLQFNNADILSQSTSQDKYQQRLNQNKNMPLINITNLDRSSKVSKQQANSGSNQNSSKLFERSDTSQSKQNPSYWMYSYQDQRNHIGIDDVDEKKRIRMQEAEENEEMESEMLTDSDISGGDPHSPSVMSDNVQLQLNKHFQNTSYTSKKHFYRIDTPNKQPKKRKRSDRERKSSLKRTMTTAPSQKNSQTSLNHSNCSPITSNGFDLILMTKFPRQQTNIVNREFIIEEDFEEDLSTPMSKCNKKKQNTNNNSKNGFSDAEAAISQFQNEKSFNNNINQSNYYRQDTIVKSKIMGTVSKSSSMRNRVKFQDEESNTSTYYNRFNSLKKKSTSRQQNPSKFKKATRQLQNKGNGGSATQELNLNYLDLSQFRSDQSLIDAINNLKYDQLIDRTKQRSDQRIKRQETQYQYAQTTSDDDDVINQKRKKIHFQMSNLEIQKKIEYTRFRKRKQDQKLFNSDSSSLYGSTSLDHYPDMIPKNKNKYQDKLISVEILGEELKRDGLSSGGDLGGFNDYLNIQKRKNSKTSRKSINLKIEIPEKAHGQPNFKSQEFKNLSPELHKLNIYPQYSGSDSNNPSQKLSSQNLNNQANSNYLSVVPQNIFGNTLTASAYSGSQFGGKSPIKFRKQNTAFSEQSLKEIQKMLEPIQDTNSQHRHKSLVHNSLNFNLSNNLSVTAANINKEIVNGNSNAKINTSQKVDKQINNNGNNVTSSNTSQHIGNNPALNFNSSSQNMINVSNINSALDKSFAFSPQKIPIQENSNLINMGGGTTTNIQNKSQSEIQNISGNIRLNLGLVSQSNIIQHHNQNQHQVTQFPTIYQLQLMCQNPQSSDSNGNNNLNNMNGSNNNNNVMINNNNNVQLSKELVNLKDNIQSENLIISEAQQNLDNIDKKFEMLKQRLLHKFSLQIQP</sequence>
<dbReference type="SUPFAM" id="SSF81324">
    <property type="entry name" value="Voltage-gated potassium channels"/>
    <property type="match status" value="1"/>
</dbReference>
<feature type="transmembrane region" description="Helical" evidence="3">
    <location>
        <begin position="626"/>
        <end position="647"/>
    </location>
</feature>
<feature type="compositionally biased region" description="Polar residues" evidence="2">
    <location>
        <begin position="1259"/>
        <end position="1270"/>
    </location>
</feature>
<feature type="compositionally biased region" description="Polar residues" evidence="2">
    <location>
        <begin position="1092"/>
        <end position="1111"/>
    </location>
</feature>
<evidence type="ECO:0000256" key="3">
    <source>
        <dbReference type="SAM" id="Phobius"/>
    </source>
</evidence>